<dbReference type="STRING" id="22663.A0A2I0INA7"/>
<evidence type="ECO:0000256" key="2">
    <source>
        <dbReference type="ARBA" id="ARBA00004370"/>
    </source>
</evidence>
<evidence type="ECO:0000256" key="3">
    <source>
        <dbReference type="ARBA" id="ARBA00010617"/>
    </source>
</evidence>
<dbReference type="InterPro" id="IPR002403">
    <property type="entry name" value="Cyt_P450_E_grp-IV"/>
</dbReference>
<dbReference type="InterPro" id="IPR001128">
    <property type="entry name" value="Cyt_P450"/>
</dbReference>
<evidence type="ECO:0000256" key="9">
    <source>
        <dbReference type="ARBA" id="ARBA00023004"/>
    </source>
</evidence>
<comment type="similarity">
    <text evidence="3">Belongs to the cytochrome P450 family.</text>
</comment>
<evidence type="ECO:0000256" key="11">
    <source>
        <dbReference type="ARBA" id="ARBA00023136"/>
    </source>
</evidence>
<dbReference type="PANTHER" id="PTHR47947">
    <property type="entry name" value="CYTOCHROME P450 82C3-RELATED"/>
    <property type="match status" value="1"/>
</dbReference>
<proteinExistence type="inferred from homology"/>
<dbReference type="Pfam" id="PF00067">
    <property type="entry name" value="p450"/>
    <property type="match status" value="1"/>
</dbReference>
<feature type="transmembrane region" description="Helical" evidence="13">
    <location>
        <begin position="57"/>
        <end position="75"/>
    </location>
</feature>
<protein>
    <submittedName>
        <fullName evidence="14">Uncharacterized protein</fullName>
    </submittedName>
</protein>
<dbReference type="InterPro" id="IPR036396">
    <property type="entry name" value="Cyt_P450_sf"/>
</dbReference>
<sequence length="107" mass="12301">MKGKALEGYKIQRDPRVWPDPFEFQPNRFLITHKDFDVIGHNFDLAPFGSGRRMCSGISLALQVIGLLSSMLSIFRRRGMRPLRWRNLSGSPISRPHLSKCWSVLGF</sequence>
<accession>A0A2I0INA7</accession>
<comment type="cofactor">
    <cofactor evidence="1 12">
        <name>heme</name>
        <dbReference type="ChEBI" id="CHEBI:30413"/>
    </cofactor>
</comment>
<evidence type="ECO:0000256" key="5">
    <source>
        <dbReference type="ARBA" id="ARBA00022692"/>
    </source>
</evidence>
<evidence type="ECO:0000256" key="4">
    <source>
        <dbReference type="ARBA" id="ARBA00022617"/>
    </source>
</evidence>
<evidence type="ECO:0000313" key="15">
    <source>
        <dbReference type="Proteomes" id="UP000233551"/>
    </source>
</evidence>
<keyword evidence="5 13" id="KW-0812">Transmembrane</keyword>
<dbReference type="Proteomes" id="UP000233551">
    <property type="component" value="Unassembled WGS sequence"/>
</dbReference>
<name>A0A2I0INA7_PUNGR</name>
<keyword evidence="7 13" id="KW-1133">Transmembrane helix</keyword>
<dbReference type="GO" id="GO:0005506">
    <property type="term" value="F:iron ion binding"/>
    <property type="evidence" value="ECO:0007669"/>
    <property type="project" value="InterPro"/>
</dbReference>
<evidence type="ECO:0000256" key="10">
    <source>
        <dbReference type="ARBA" id="ARBA00023033"/>
    </source>
</evidence>
<dbReference type="PANTHER" id="PTHR47947:SF26">
    <property type="entry name" value="CYTOCHROME P450"/>
    <property type="match status" value="1"/>
</dbReference>
<gene>
    <name evidence="14" type="ORF">CRG98_034139</name>
</gene>
<dbReference type="SUPFAM" id="SSF48264">
    <property type="entry name" value="Cytochrome P450"/>
    <property type="match status" value="1"/>
</dbReference>
<dbReference type="PRINTS" id="PR00465">
    <property type="entry name" value="EP450IV"/>
</dbReference>
<keyword evidence="10" id="KW-0503">Monooxygenase</keyword>
<keyword evidence="9 12" id="KW-0408">Iron</keyword>
<evidence type="ECO:0000256" key="8">
    <source>
        <dbReference type="ARBA" id="ARBA00023002"/>
    </source>
</evidence>
<keyword evidence="6 12" id="KW-0479">Metal-binding</keyword>
<dbReference type="EMBL" id="PGOL01002716">
    <property type="protein sequence ID" value="PKI45484.1"/>
    <property type="molecule type" value="Genomic_DNA"/>
</dbReference>
<dbReference type="GO" id="GO:0016705">
    <property type="term" value="F:oxidoreductase activity, acting on paired donors, with incorporation or reduction of molecular oxygen"/>
    <property type="evidence" value="ECO:0007669"/>
    <property type="project" value="InterPro"/>
</dbReference>
<dbReference type="GO" id="GO:0004497">
    <property type="term" value="F:monooxygenase activity"/>
    <property type="evidence" value="ECO:0007669"/>
    <property type="project" value="UniProtKB-KW"/>
</dbReference>
<keyword evidence="4 12" id="KW-0349">Heme</keyword>
<dbReference type="AlphaFoldDB" id="A0A2I0INA7"/>
<dbReference type="InterPro" id="IPR050651">
    <property type="entry name" value="Plant_Cytochrome_P450_Monoox"/>
</dbReference>
<evidence type="ECO:0000256" key="6">
    <source>
        <dbReference type="ARBA" id="ARBA00022723"/>
    </source>
</evidence>
<feature type="binding site" description="axial binding residue" evidence="12">
    <location>
        <position position="55"/>
    </location>
    <ligand>
        <name>heme</name>
        <dbReference type="ChEBI" id="CHEBI:30413"/>
    </ligand>
    <ligandPart>
        <name>Fe</name>
        <dbReference type="ChEBI" id="CHEBI:18248"/>
    </ligandPart>
</feature>
<evidence type="ECO:0000256" key="7">
    <source>
        <dbReference type="ARBA" id="ARBA00022989"/>
    </source>
</evidence>
<evidence type="ECO:0000256" key="13">
    <source>
        <dbReference type="SAM" id="Phobius"/>
    </source>
</evidence>
<keyword evidence="15" id="KW-1185">Reference proteome</keyword>
<evidence type="ECO:0000256" key="1">
    <source>
        <dbReference type="ARBA" id="ARBA00001971"/>
    </source>
</evidence>
<evidence type="ECO:0000256" key="12">
    <source>
        <dbReference type="PIRSR" id="PIRSR602403-1"/>
    </source>
</evidence>
<comment type="subcellular location">
    <subcellularLocation>
        <location evidence="2">Membrane</location>
    </subcellularLocation>
</comment>
<dbReference type="Gene3D" id="1.10.630.10">
    <property type="entry name" value="Cytochrome P450"/>
    <property type="match status" value="1"/>
</dbReference>
<evidence type="ECO:0000313" key="14">
    <source>
        <dbReference type="EMBL" id="PKI45484.1"/>
    </source>
</evidence>
<keyword evidence="8" id="KW-0560">Oxidoreductase</keyword>
<organism evidence="14 15">
    <name type="scientific">Punica granatum</name>
    <name type="common">Pomegranate</name>
    <dbReference type="NCBI Taxonomy" id="22663"/>
    <lineage>
        <taxon>Eukaryota</taxon>
        <taxon>Viridiplantae</taxon>
        <taxon>Streptophyta</taxon>
        <taxon>Embryophyta</taxon>
        <taxon>Tracheophyta</taxon>
        <taxon>Spermatophyta</taxon>
        <taxon>Magnoliopsida</taxon>
        <taxon>eudicotyledons</taxon>
        <taxon>Gunneridae</taxon>
        <taxon>Pentapetalae</taxon>
        <taxon>rosids</taxon>
        <taxon>malvids</taxon>
        <taxon>Myrtales</taxon>
        <taxon>Lythraceae</taxon>
        <taxon>Punica</taxon>
    </lineage>
</organism>
<keyword evidence="11 13" id="KW-0472">Membrane</keyword>
<reference evidence="14 15" key="1">
    <citation type="submission" date="2017-11" db="EMBL/GenBank/DDBJ databases">
        <title>De-novo sequencing of pomegranate (Punica granatum L.) genome.</title>
        <authorList>
            <person name="Akparov Z."/>
            <person name="Amiraslanov A."/>
            <person name="Hajiyeva S."/>
            <person name="Abbasov M."/>
            <person name="Kaur K."/>
            <person name="Hamwieh A."/>
            <person name="Solovyev V."/>
            <person name="Salamov A."/>
            <person name="Braich B."/>
            <person name="Kosarev P."/>
            <person name="Mahmoud A."/>
            <person name="Hajiyev E."/>
            <person name="Babayeva S."/>
            <person name="Izzatullayeva V."/>
            <person name="Mammadov A."/>
            <person name="Mammadov A."/>
            <person name="Sharifova S."/>
            <person name="Ojaghi J."/>
            <person name="Eynullazada K."/>
            <person name="Bayramov B."/>
            <person name="Abdulazimova A."/>
            <person name="Shahmuradov I."/>
        </authorList>
    </citation>
    <scope>NUCLEOTIDE SEQUENCE [LARGE SCALE GENOMIC DNA]</scope>
    <source>
        <strain evidence="15">cv. AG2017</strain>
        <tissue evidence="14">Leaf</tissue>
    </source>
</reference>
<comment type="caution">
    <text evidence="14">The sequence shown here is derived from an EMBL/GenBank/DDBJ whole genome shotgun (WGS) entry which is preliminary data.</text>
</comment>
<dbReference type="GO" id="GO:0020037">
    <property type="term" value="F:heme binding"/>
    <property type="evidence" value="ECO:0007669"/>
    <property type="project" value="InterPro"/>
</dbReference>
<dbReference type="GO" id="GO:0016020">
    <property type="term" value="C:membrane"/>
    <property type="evidence" value="ECO:0007669"/>
    <property type="project" value="UniProtKB-SubCell"/>
</dbReference>